<proteinExistence type="inferred from homology"/>
<protein>
    <recommendedName>
        <fullName evidence="4 11">Pectinesterase</fullName>
        <ecNumber evidence="4 11">3.1.1.11</ecNumber>
    </recommendedName>
</protein>
<feature type="domain" description="Pectinesterase catalytic" evidence="12">
    <location>
        <begin position="40"/>
        <end position="317"/>
    </location>
</feature>
<dbReference type="InterPro" id="IPR011050">
    <property type="entry name" value="Pectin_lyase_fold/virulence"/>
</dbReference>
<keyword evidence="6 11" id="KW-0732">Signal</keyword>
<feature type="active site" evidence="10">
    <location>
        <position position="200"/>
    </location>
</feature>
<evidence type="ECO:0000313" key="13">
    <source>
        <dbReference type="EnsemblProtists" id="Phyra72026"/>
    </source>
</evidence>
<dbReference type="PROSITE" id="PS00503">
    <property type="entry name" value="PECTINESTERASE_2"/>
    <property type="match status" value="1"/>
</dbReference>
<comment type="catalytic activity">
    <reaction evidence="9 11">
        <text>[(1-&gt;4)-alpha-D-galacturonosyl methyl ester](n) + n H2O = [(1-&gt;4)-alpha-D-galacturonosyl](n) + n methanol + n H(+)</text>
        <dbReference type="Rhea" id="RHEA:22380"/>
        <dbReference type="Rhea" id="RHEA-COMP:14570"/>
        <dbReference type="Rhea" id="RHEA-COMP:14573"/>
        <dbReference type="ChEBI" id="CHEBI:15377"/>
        <dbReference type="ChEBI" id="CHEBI:15378"/>
        <dbReference type="ChEBI" id="CHEBI:17790"/>
        <dbReference type="ChEBI" id="CHEBI:140522"/>
        <dbReference type="ChEBI" id="CHEBI:140523"/>
        <dbReference type="EC" id="3.1.1.11"/>
    </reaction>
</comment>
<comment type="subcellular location">
    <subcellularLocation>
        <location evidence="1">Secreted</location>
    </subcellularLocation>
</comment>
<dbReference type="FunFam" id="2.160.20.10:FF:000014">
    <property type="entry name" value="Pectinesterase"/>
    <property type="match status" value="1"/>
</dbReference>
<dbReference type="EnsemblProtists" id="Phyra72026">
    <property type="protein sequence ID" value="Phyra72026"/>
    <property type="gene ID" value="Phyra72026"/>
</dbReference>
<dbReference type="HOGENOM" id="CLU_012243_1_0_1"/>
<dbReference type="SUPFAM" id="SSF51126">
    <property type="entry name" value="Pectin lyase-like"/>
    <property type="match status" value="1"/>
</dbReference>
<dbReference type="EC" id="3.1.1.11" evidence="4 11"/>
<evidence type="ECO:0000256" key="3">
    <source>
        <dbReference type="ARBA" id="ARBA00008891"/>
    </source>
</evidence>
<dbReference type="AlphaFoldDB" id="H3GA77"/>
<dbReference type="UniPathway" id="UPA00545">
    <property type="reaction ID" value="UER00823"/>
</dbReference>
<name>H3GA77_PHYRM</name>
<dbReference type="PANTHER" id="PTHR31321:SF57">
    <property type="entry name" value="PECTINESTERASE 53-RELATED"/>
    <property type="match status" value="1"/>
</dbReference>
<evidence type="ECO:0000256" key="2">
    <source>
        <dbReference type="ARBA" id="ARBA00005184"/>
    </source>
</evidence>
<evidence type="ECO:0000256" key="10">
    <source>
        <dbReference type="PROSITE-ProRule" id="PRU10040"/>
    </source>
</evidence>
<dbReference type="PANTHER" id="PTHR31321">
    <property type="entry name" value="ACYL-COA THIOESTER HYDROLASE YBHC-RELATED"/>
    <property type="match status" value="1"/>
</dbReference>
<evidence type="ECO:0000256" key="5">
    <source>
        <dbReference type="ARBA" id="ARBA00022525"/>
    </source>
</evidence>
<feature type="signal peptide" evidence="11">
    <location>
        <begin position="1"/>
        <end position="19"/>
    </location>
</feature>
<keyword evidence="5" id="KW-0964">Secreted</keyword>
<accession>H3GA77</accession>
<comment type="pathway">
    <text evidence="2 11">Glycan metabolism; pectin degradation; 2-dehydro-3-deoxy-D-gluconate from pectin: step 1/5.</text>
</comment>
<dbReference type="InParanoid" id="H3GA77"/>
<organism evidence="13 14">
    <name type="scientific">Phytophthora ramorum</name>
    <name type="common">Sudden oak death agent</name>
    <dbReference type="NCBI Taxonomy" id="164328"/>
    <lineage>
        <taxon>Eukaryota</taxon>
        <taxon>Sar</taxon>
        <taxon>Stramenopiles</taxon>
        <taxon>Oomycota</taxon>
        <taxon>Peronosporomycetes</taxon>
        <taxon>Peronosporales</taxon>
        <taxon>Peronosporaceae</taxon>
        <taxon>Phytophthora</taxon>
    </lineage>
</organism>
<evidence type="ECO:0000259" key="12">
    <source>
        <dbReference type="Pfam" id="PF01095"/>
    </source>
</evidence>
<dbReference type="GO" id="GO:0005576">
    <property type="term" value="C:extracellular region"/>
    <property type="evidence" value="ECO:0007669"/>
    <property type="project" value="UniProtKB-SubCell"/>
</dbReference>
<dbReference type="InterPro" id="IPR012334">
    <property type="entry name" value="Pectin_lyas_fold"/>
</dbReference>
<evidence type="ECO:0000313" key="14">
    <source>
        <dbReference type="Proteomes" id="UP000005238"/>
    </source>
</evidence>
<feature type="chain" id="PRO_5005134282" description="Pectinesterase" evidence="11">
    <location>
        <begin position="20"/>
        <end position="343"/>
    </location>
</feature>
<dbReference type="InterPro" id="IPR000070">
    <property type="entry name" value="Pectinesterase_cat"/>
</dbReference>
<reference evidence="13" key="2">
    <citation type="submission" date="2015-06" db="UniProtKB">
        <authorList>
            <consortium name="EnsemblProtists"/>
        </authorList>
    </citation>
    <scope>IDENTIFICATION</scope>
    <source>
        <strain evidence="13">Pr102</strain>
    </source>
</reference>
<dbReference type="VEuPathDB" id="FungiDB:KRP23_8168"/>
<sequence length="343" mass="36929">MRVFASLLVLAGLATSATTAIDGACTGPNARTEPPVGAVVVDATGTYAGSFKTVSEGVAHLPNTTVEHTLFVFPGVYKEQVVVPKLKGSLVVQGYTCDAMSYADNEVTITHAMAQKDVPASITSGRDAYTSTLWLKPNNVKVYNLNVANTAGNVGQAIAMKVDGTNYGFYACNLTGYQDTLYANKGPELFARSYISGAVDFIFGLYAKAWFESCDFESVGKGCVTADGRNNDTNPSYYVFNNARVFGSGGAGTAFLGRPWKPYARVVWQNSELSDVINPQGWQEWNNDPNTQNVYFKEFNNSGPGATTDKRAAFSGQLAASVAITDILGEGYKSQWWVDTKYL</sequence>
<dbReference type="Pfam" id="PF01095">
    <property type="entry name" value="Pectinesterase"/>
    <property type="match status" value="1"/>
</dbReference>
<keyword evidence="7 11" id="KW-0378">Hydrolase</keyword>
<dbReference type="STRING" id="164328.H3GA77"/>
<evidence type="ECO:0000256" key="6">
    <source>
        <dbReference type="ARBA" id="ARBA00022729"/>
    </source>
</evidence>
<dbReference type="GO" id="GO:0042545">
    <property type="term" value="P:cell wall modification"/>
    <property type="evidence" value="ECO:0007669"/>
    <property type="project" value="UniProtKB-UniRule"/>
</dbReference>
<evidence type="ECO:0000256" key="4">
    <source>
        <dbReference type="ARBA" id="ARBA00013229"/>
    </source>
</evidence>
<evidence type="ECO:0000256" key="11">
    <source>
        <dbReference type="RuleBase" id="RU000589"/>
    </source>
</evidence>
<evidence type="ECO:0000256" key="7">
    <source>
        <dbReference type="ARBA" id="ARBA00022801"/>
    </source>
</evidence>
<dbReference type="EMBL" id="DS566069">
    <property type="status" value="NOT_ANNOTATED_CDS"/>
    <property type="molecule type" value="Genomic_DNA"/>
</dbReference>
<comment type="similarity">
    <text evidence="3">Belongs to the pectinesterase family.</text>
</comment>
<dbReference type="GO" id="GO:0045490">
    <property type="term" value="P:pectin catabolic process"/>
    <property type="evidence" value="ECO:0000318"/>
    <property type="project" value="GO_Central"/>
</dbReference>
<dbReference type="Gene3D" id="2.160.20.10">
    <property type="entry name" value="Single-stranded right-handed beta-helix, Pectin lyase-like"/>
    <property type="match status" value="1"/>
</dbReference>
<reference evidence="14" key="1">
    <citation type="journal article" date="2006" name="Science">
        <title>Phytophthora genome sequences uncover evolutionary origins and mechanisms of pathogenesis.</title>
        <authorList>
            <person name="Tyler B.M."/>
            <person name="Tripathy S."/>
            <person name="Zhang X."/>
            <person name="Dehal P."/>
            <person name="Jiang R.H."/>
            <person name="Aerts A."/>
            <person name="Arredondo F.D."/>
            <person name="Baxter L."/>
            <person name="Bensasson D."/>
            <person name="Beynon J.L."/>
            <person name="Chapman J."/>
            <person name="Damasceno C.M."/>
            <person name="Dorrance A.E."/>
            <person name="Dou D."/>
            <person name="Dickerman A.W."/>
            <person name="Dubchak I.L."/>
            <person name="Garbelotto M."/>
            <person name="Gijzen M."/>
            <person name="Gordon S.G."/>
            <person name="Govers F."/>
            <person name="Grunwald N.J."/>
            <person name="Huang W."/>
            <person name="Ivors K.L."/>
            <person name="Jones R.W."/>
            <person name="Kamoun S."/>
            <person name="Krampis K."/>
            <person name="Lamour K.H."/>
            <person name="Lee M.K."/>
            <person name="McDonald W.H."/>
            <person name="Medina M."/>
            <person name="Meijer H.J."/>
            <person name="Nordberg E.K."/>
            <person name="Maclean D.J."/>
            <person name="Ospina-Giraldo M.D."/>
            <person name="Morris P.F."/>
            <person name="Phuntumart V."/>
            <person name="Putnam N.H."/>
            <person name="Rash S."/>
            <person name="Rose J.K."/>
            <person name="Sakihama Y."/>
            <person name="Salamov A.A."/>
            <person name="Savidor A."/>
            <person name="Scheuring C.F."/>
            <person name="Smith B.M."/>
            <person name="Sobral B.W."/>
            <person name="Terry A."/>
            <person name="Torto-Alalibo T.A."/>
            <person name="Win J."/>
            <person name="Xu Z."/>
            <person name="Zhang H."/>
            <person name="Grigoriev I.V."/>
            <person name="Rokhsar D.S."/>
            <person name="Boore J.L."/>
        </authorList>
    </citation>
    <scope>NUCLEOTIDE SEQUENCE [LARGE SCALE GENOMIC DNA]</scope>
    <source>
        <strain evidence="14">Pr102</strain>
    </source>
</reference>
<evidence type="ECO:0000256" key="1">
    <source>
        <dbReference type="ARBA" id="ARBA00004613"/>
    </source>
</evidence>
<evidence type="ECO:0000256" key="8">
    <source>
        <dbReference type="ARBA" id="ARBA00023085"/>
    </source>
</evidence>
<dbReference type="OMA" id="WDRSENE"/>
<dbReference type="GO" id="GO:0030599">
    <property type="term" value="F:pectinesterase activity"/>
    <property type="evidence" value="ECO:0000318"/>
    <property type="project" value="GO_Central"/>
</dbReference>
<dbReference type="InterPro" id="IPR033131">
    <property type="entry name" value="Pectinesterase_Asp_AS"/>
</dbReference>
<keyword evidence="14" id="KW-1185">Reference proteome</keyword>
<dbReference type="eggNOG" id="ENOG502QVK0">
    <property type="taxonomic scope" value="Eukaryota"/>
</dbReference>
<keyword evidence="8 11" id="KW-0063">Aspartyl esterase</keyword>
<dbReference type="Proteomes" id="UP000005238">
    <property type="component" value="Unassembled WGS sequence"/>
</dbReference>
<evidence type="ECO:0000256" key="9">
    <source>
        <dbReference type="ARBA" id="ARBA00047928"/>
    </source>
</evidence>
<dbReference type="VEuPathDB" id="FungiDB:KRP22_12730"/>